<keyword evidence="3" id="KW-1185">Reference proteome</keyword>
<reference evidence="2" key="1">
    <citation type="submission" date="2023-06" db="EMBL/GenBank/DDBJ databases">
        <title>Genome-scale phylogeny and comparative genomics of the fungal order Sordariales.</title>
        <authorList>
            <consortium name="Lawrence Berkeley National Laboratory"/>
            <person name="Hensen N."/>
            <person name="Bonometti L."/>
            <person name="Westerberg I."/>
            <person name="Brannstrom I.O."/>
            <person name="Guillou S."/>
            <person name="Cros-Aarteil S."/>
            <person name="Calhoun S."/>
            <person name="Haridas S."/>
            <person name="Kuo A."/>
            <person name="Mondo S."/>
            <person name="Pangilinan J."/>
            <person name="Riley R."/>
            <person name="Labutti K."/>
            <person name="Andreopoulos B."/>
            <person name="Lipzen A."/>
            <person name="Chen C."/>
            <person name="Yanf M."/>
            <person name="Daum C."/>
            <person name="Ng V."/>
            <person name="Clum A."/>
            <person name="Steindorff A."/>
            <person name="Ohm R."/>
            <person name="Martin F."/>
            <person name="Silar P."/>
            <person name="Natvig D."/>
            <person name="Lalanne C."/>
            <person name="Gautier V."/>
            <person name="Ament-Velasquez S.L."/>
            <person name="Kruys A."/>
            <person name="Hutchinson M.I."/>
            <person name="Powell A.J."/>
            <person name="Barry K."/>
            <person name="Miller A.N."/>
            <person name="Grigoriev I.V."/>
            <person name="Debuchy R."/>
            <person name="Gladieux P."/>
            <person name="Thoren M.H."/>
            <person name="Johannesson H."/>
        </authorList>
    </citation>
    <scope>NUCLEOTIDE SEQUENCE</scope>
    <source>
        <strain evidence="2">CBS 307.81</strain>
    </source>
</reference>
<feature type="region of interest" description="Disordered" evidence="1">
    <location>
        <begin position="177"/>
        <end position="246"/>
    </location>
</feature>
<feature type="compositionally biased region" description="Polar residues" evidence="1">
    <location>
        <begin position="266"/>
        <end position="277"/>
    </location>
</feature>
<name>A0AA39ZFE4_9PEZI</name>
<protein>
    <submittedName>
        <fullName evidence="2">Uncharacterized protein</fullName>
    </submittedName>
</protein>
<feature type="compositionally biased region" description="Basic and acidic residues" evidence="1">
    <location>
        <begin position="177"/>
        <end position="222"/>
    </location>
</feature>
<comment type="caution">
    <text evidence="2">The sequence shown here is derived from an EMBL/GenBank/DDBJ whole genome shotgun (WGS) entry which is preliminary data.</text>
</comment>
<dbReference type="EMBL" id="JAULSY010000036">
    <property type="protein sequence ID" value="KAK0670004.1"/>
    <property type="molecule type" value="Genomic_DNA"/>
</dbReference>
<gene>
    <name evidence="2" type="ORF">QBC41DRAFT_390494</name>
</gene>
<proteinExistence type="predicted"/>
<feature type="region of interest" description="Disordered" evidence="1">
    <location>
        <begin position="261"/>
        <end position="332"/>
    </location>
</feature>
<evidence type="ECO:0000313" key="3">
    <source>
        <dbReference type="Proteomes" id="UP001174997"/>
    </source>
</evidence>
<accession>A0AA39ZFE4</accession>
<dbReference type="AlphaFoldDB" id="A0AA39ZFE4"/>
<organism evidence="2 3">
    <name type="scientific">Cercophora samala</name>
    <dbReference type="NCBI Taxonomy" id="330535"/>
    <lineage>
        <taxon>Eukaryota</taxon>
        <taxon>Fungi</taxon>
        <taxon>Dikarya</taxon>
        <taxon>Ascomycota</taxon>
        <taxon>Pezizomycotina</taxon>
        <taxon>Sordariomycetes</taxon>
        <taxon>Sordariomycetidae</taxon>
        <taxon>Sordariales</taxon>
        <taxon>Lasiosphaeriaceae</taxon>
        <taxon>Cercophora</taxon>
    </lineage>
</organism>
<evidence type="ECO:0000256" key="1">
    <source>
        <dbReference type="SAM" id="MobiDB-lite"/>
    </source>
</evidence>
<sequence>MPPTKANNTRGIVSLDPANPIQEEIKPLIADILRTKYCIQGSVFLVEGIDLVTVGGERGRGGKMIRLLLGDGELVIQGFVRGVMHWVVEGGKVFEGGYVRLDKFDLVEVEGEGEGEGEGGKEGVLVIGDLKGVGWDEGYLGVLRGEGREVKDVGGLVRREGEGRKLFGLERRAREMEERKRREREEEERRREEEEEQRRREEEKKEEEDKVVERDRQAVEREREEEEKKEEDEDYISESDYDDEGFERMVISTERATQRRAMAAAHTSTTINNLTTPQRPPPFKQQPIQHPQVLLPPPSRKILTPKTPQPRPPVKIQENTTPKSLPWQANDPTRPLKLTPLSQIPYLPYKQNWMINALVVVTQLGETEPCPYPPYVQRQARVIDQSTAHKHIHLTVFLEPDDFEPKLGEVYLLLGVKNHKFDGGSLKKYASDKPKWGGRWWVEGRGLGWCKGMVEELENWWAVEQQGGGGDFGDEG</sequence>
<evidence type="ECO:0000313" key="2">
    <source>
        <dbReference type="EMBL" id="KAK0670004.1"/>
    </source>
</evidence>
<dbReference type="Proteomes" id="UP001174997">
    <property type="component" value="Unassembled WGS sequence"/>
</dbReference>
<feature type="compositionally biased region" description="Acidic residues" evidence="1">
    <location>
        <begin position="223"/>
        <end position="245"/>
    </location>
</feature>